<evidence type="ECO:0000259" key="11">
    <source>
        <dbReference type="Pfam" id="PF22782"/>
    </source>
</evidence>
<evidence type="ECO:0000256" key="5">
    <source>
        <dbReference type="ARBA" id="ARBA00022664"/>
    </source>
</evidence>
<gene>
    <name evidence="12" type="ORF">OLC1_LOCUS10795</name>
</gene>
<comment type="similarity">
    <text evidence="3">Belongs to the SDE2 family.</text>
</comment>
<dbReference type="GO" id="GO:0008380">
    <property type="term" value="P:RNA splicing"/>
    <property type="evidence" value="ECO:0007669"/>
    <property type="project" value="UniProtKB-KW"/>
</dbReference>
<dbReference type="PANTHER" id="PTHR12786">
    <property type="entry name" value="SPLICING FACTOR SF3A-RELATED"/>
    <property type="match status" value="1"/>
</dbReference>
<evidence type="ECO:0000313" key="13">
    <source>
        <dbReference type="Proteomes" id="UP001161247"/>
    </source>
</evidence>
<evidence type="ECO:0000256" key="3">
    <source>
        <dbReference type="ARBA" id="ARBA00008726"/>
    </source>
</evidence>
<organism evidence="12 13">
    <name type="scientific">Oldenlandia corymbosa var. corymbosa</name>
    <dbReference type="NCBI Taxonomy" id="529605"/>
    <lineage>
        <taxon>Eukaryota</taxon>
        <taxon>Viridiplantae</taxon>
        <taxon>Streptophyta</taxon>
        <taxon>Embryophyta</taxon>
        <taxon>Tracheophyta</taxon>
        <taxon>Spermatophyta</taxon>
        <taxon>Magnoliopsida</taxon>
        <taxon>eudicotyledons</taxon>
        <taxon>Gunneridae</taxon>
        <taxon>Pentapetalae</taxon>
        <taxon>asterids</taxon>
        <taxon>lamiids</taxon>
        <taxon>Gentianales</taxon>
        <taxon>Rubiaceae</taxon>
        <taxon>Rubioideae</taxon>
        <taxon>Spermacoceae</taxon>
        <taxon>Hedyotis-Oldenlandia complex</taxon>
        <taxon>Oldenlandia</taxon>
    </lineage>
</organism>
<reference evidence="12" key="1">
    <citation type="submission" date="2023-03" db="EMBL/GenBank/DDBJ databases">
        <authorList>
            <person name="Julca I."/>
        </authorList>
    </citation>
    <scope>NUCLEOTIDE SEQUENCE</scope>
</reference>
<dbReference type="InterPro" id="IPR053822">
    <property type="entry name" value="SDE2-like_dom"/>
</dbReference>
<dbReference type="AlphaFoldDB" id="A0AAV1D2R0"/>
<dbReference type="GO" id="GO:0006397">
    <property type="term" value="P:mRNA processing"/>
    <property type="evidence" value="ECO:0007669"/>
    <property type="project" value="UniProtKB-KW"/>
</dbReference>
<dbReference type="Pfam" id="PF13297">
    <property type="entry name" value="SDE2_2C"/>
    <property type="match status" value="1"/>
</dbReference>
<dbReference type="InterPro" id="IPR051421">
    <property type="entry name" value="RNA_Proc_DNA_Dmg_Regulator"/>
</dbReference>
<evidence type="ECO:0000256" key="4">
    <source>
        <dbReference type="ARBA" id="ARBA00022490"/>
    </source>
</evidence>
<proteinExistence type="inferred from homology"/>
<evidence type="ECO:0000256" key="2">
    <source>
        <dbReference type="ARBA" id="ARBA00004496"/>
    </source>
</evidence>
<accession>A0AAV1D2R0</accession>
<sequence length="445" mass="49319">METNQLEGEGRIYQVLVKLLDGTHRFLNFTNPIIPTQSLKRQIETLTSVPSHLQLLLLHHHNPPTLLHDEENLPCGSSSGHFPAVVHLLLRLRGGKGGFGSLLRGSATKAGQKKTNNFDACRDMSGRRIRHVNAEKKFEEWKAEADERKLEKVAEEYIKKKSKEMAKKGKGNGNGAGAAVDEYVRKYREDSERCREEVERSVRESIKQALLGPKRKKGSSAEPDGPDSKRAKIWLGKQKLVDDDSDSSDEYDSEDEEYEDHNRSVVLDNGDHSDASEEAKGISESVTEDRHDMISSGSGASGSTSDEEKAVYEQSQEPDRSRGVQEEAATAIEPELGVVLEENEASNGSNHHQASGTEDVKVVGNSDSNEVMIEAAESLNTEKPLNFDEINSAAELEVFGMDRLKSELQARGLKCGGTLQERAARLFLLKTTPIEMIPKKLFVKK</sequence>
<evidence type="ECO:0000313" key="12">
    <source>
        <dbReference type="EMBL" id="CAI9101132.1"/>
    </source>
</evidence>
<feature type="region of interest" description="Disordered" evidence="9">
    <location>
        <begin position="194"/>
        <end position="327"/>
    </location>
</feature>
<dbReference type="Proteomes" id="UP001161247">
    <property type="component" value="Chromosome 4"/>
</dbReference>
<feature type="domain" description="SDE2/SF3A3 SAP" evidence="10">
    <location>
        <begin position="375"/>
        <end position="444"/>
    </location>
</feature>
<keyword evidence="5" id="KW-0507">mRNA processing</keyword>
<evidence type="ECO:0000256" key="8">
    <source>
        <dbReference type="ARBA" id="ARBA00023306"/>
    </source>
</evidence>
<dbReference type="InterPro" id="IPR025086">
    <property type="entry name" value="SDE2/SF3A3_SAP"/>
</dbReference>
<name>A0AAV1D2R0_OLDCO</name>
<keyword evidence="13" id="KW-1185">Reference proteome</keyword>
<feature type="domain" description="SDE2-like" evidence="11">
    <location>
        <begin position="94"/>
        <end position="203"/>
    </location>
</feature>
<keyword evidence="4" id="KW-0963">Cytoplasm</keyword>
<dbReference type="GO" id="GO:0005737">
    <property type="term" value="C:cytoplasm"/>
    <property type="evidence" value="ECO:0007669"/>
    <property type="project" value="UniProtKB-SubCell"/>
</dbReference>
<evidence type="ECO:0000256" key="9">
    <source>
        <dbReference type="SAM" id="MobiDB-lite"/>
    </source>
</evidence>
<evidence type="ECO:0000256" key="6">
    <source>
        <dbReference type="ARBA" id="ARBA00023187"/>
    </source>
</evidence>
<evidence type="ECO:0000256" key="7">
    <source>
        <dbReference type="ARBA" id="ARBA00023242"/>
    </source>
</evidence>
<feature type="compositionally biased region" description="Basic and acidic residues" evidence="9">
    <location>
        <begin position="306"/>
        <end position="325"/>
    </location>
</feature>
<keyword evidence="6" id="KW-0508">mRNA splicing</keyword>
<dbReference type="PANTHER" id="PTHR12786:SF1">
    <property type="entry name" value="SPLICING REGULATOR SDE2"/>
    <property type="match status" value="1"/>
</dbReference>
<dbReference type="GO" id="GO:0005634">
    <property type="term" value="C:nucleus"/>
    <property type="evidence" value="ECO:0007669"/>
    <property type="project" value="UniProtKB-SubCell"/>
</dbReference>
<dbReference type="InterPro" id="IPR029071">
    <property type="entry name" value="Ubiquitin-like_domsf"/>
</dbReference>
<protein>
    <submittedName>
        <fullName evidence="12">OLC1v1038390C1</fullName>
    </submittedName>
</protein>
<keyword evidence="8" id="KW-0131">Cell cycle</keyword>
<dbReference type="SUPFAM" id="SSF54236">
    <property type="entry name" value="Ubiquitin-like"/>
    <property type="match status" value="1"/>
</dbReference>
<feature type="compositionally biased region" description="Low complexity" evidence="9">
    <location>
        <begin position="295"/>
        <end position="304"/>
    </location>
</feature>
<dbReference type="EMBL" id="OX459121">
    <property type="protein sequence ID" value="CAI9101132.1"/>
    <property type="molecule type" value="Genomic_DNA"/>
</dbReference>
<keyword evidence="7" id="KW-0539">Nucleus</keyword>
<feature type="compositionally biased region" description="Basic and acidic residues" evidence="9">
    <location>
        <begin position="269"/>
        <end position="293"/>
    </location>
</feature>
<evidence type="ECO:0000256" key="1">
    <source>
        <dbReference type="ARBA" id="ARBA00004123"/>
    </source>
</evidence>
<comment type="subcellular location">
    <subcellularLocation>
        <location evidence="2">Cytoplasm</location>
    </subcellularLocation>
    <subcellularLocation>
        <location evidence="1">Nucleus</location>
    </subcellularLocation>
</comment>
<evidence type="ECO:0000259" key="10">
    <source>
        <dbReference type="Pfam" id="PF13297"/>
    </source>
</evidence>
<feature type="compositionally biased region" description="Acidic residues" evidence="9">
    <location>
        <begin position="243"/>
        <end position="259"/>
    </location>
</feature>
<dbReference type="Pfam" id="PF22782">
    <property type="entry name" value="SDE2"/>
    <property type="match status" value="1"/>
</dbReference>
<feature type="compositionally biased region" description="Basic and acidic residues" evidence="9">
    <location>
        <begin position="194"/>
        <end position="206"/>
    </location>
</feature>